<keyword evidence="4" id="KW-1185">Reference proteome</keyword>
<dbReference type="Proteomes" id="UP001156441">
    <property type="component" value="Unassembled WGS sequence"/>
</dbReference>
<dbReference type="RefSeq" id="WP_260190168.1">
    <property type="nucleotide sequence ID" value="NZ_JAFFZE010000006.1"/>
</dbReference>
<evidence type="ECO:0000259" key="2">
    <source>
        <dbReference type="Pfam" id="PF03795"/>
    </source>
</evidence>
<dbReference type="PANTHER" id="PTHR35174:SF3">
    <property type="entry name" value="BLL7171 PROTEIN"/>
    <property type="match status" value="1"/>
</dbReference>
<feature type="domain" description="YCII-related" evidence="2">
    <location>
        <begin position="1"/>
        <end position="106"/>
    </location>
</feature>
<reference evidence="3 4" key="1">
    <citation type="submission" date="2021-02" db="EMBL/GenBank/DDBJ databases">
        <title>Actinophytocola xerophila sp. nov., isolated from soil of cotton cropping field.</title>
        <authorList>
            <person name="Huang R."/>
            <person name="Chen X."/>
            <person name="Ge X."/>
            <person name="Liu W."/>
        </authorList>
    </citation>
    <scope>NUCLEOTIDE SEQUENCE [LARGE SCALE GENOMIC DNA]</scope>
    <source>
        <strain evidence="3 4">S1-96</strain>
    </source>
</reference>
<comment type="caution">
    <text evidence="3">The sequence shown here is derived from an EMBL/GenBank/DDBJ whole genome shotgun (WGS) entry which is preliminary data.</text>
</comment>
<evidence type="ECO:0000313" key="4">
    <source>
        <dbReference type="Proteomes" id="UP001156441"/>
    </source>
</evidence>
<sequence length="108" mass="11710">MRFMLMLCGDETAEASAEVMTGCAEWQREMRGRGVLLDALGLHPPASAGTVRVRAGEVLLTDGPFAETKEQMGGVTLIDCADRDEALRIAASHPWAEFGTIEVRQLYG</sequence>
<proteinExistence type="inferred from homology"/>
<dbReference type="PANTHER" id="PTHR35174">
    <property type="entry name" value="BLL7171 PROTEIN-RELATED"/>
    <property type="match status" value="1"/>
</dbReference>
<accession>A0ABT2J6D9</accession>
<organism evidence="3 4">
    <name type="scientific">Actinophytocola gossypii</name>
    <dbReference type="NCBI Taxonomy" id="2812003"/>
    <lineage>
        <taxon>Bacteria</taxon>
        <taxon>Bacillati</taxon>
        <taxon>Actinomycetota</taxon>
        <taxon>Actinomycetes</taxon>
        <taxon>Pseudonocardiales</taxon>
        <taxon>Pseudonocardiaceae</taxon>
    </lineage>
</organism>
<dbReference type="Gene3D" id="3.30.70.1060">
    <property type="entry name" value="Dimeric alpha+beta barrel"/>
    <property type="match status" value="1"/>
</dbReference>
<protein>
    <submittedName>
        <fullName evidence="3">Transcription initiation protein</fullName>
    </submittedName>
</protein>
<name>A0ABT2J6D9_9PSEU</name>
<dbReference type="Pfam" id="PF03795">
    <property type="entry name" value="YCII"/>
    <property type="match status" value="1"/>
</dbReference>
<dbReference type="SUPFAM" id="SSF54909">
    <property type="entry name" value="Dimeric alpha+beta barrel"/>
    <property type="match status" value="1"/>
</dbReference>
<dbReference type="EMBL" id="JAFFZE010000006">
    <property type="protein sequence ID" value="MCT2582834.1"/>
    <property type="molecule type" value="Genomic_DNA"/>
</dbReference>
<comment type="similarity">
    <text evidence="1">Belongs to the YciI family.</text>
</comment>
<dbReference type="InterPro" id="IPR005545">
    <property type="entry name" value="YCII"/>
</dbReference>
<dbReference type="InterPro" id="IPR011008">
    <property type="entry name" value="Dimeric_a/b-barrel"/>
</dbReference>
<evidence type="ECO:0000256" key="1">
    <source>
        <dbReference type="ARBA" id="ARBA00007689"/>
    </source>
</evidence>
<evidence type="ECO:0000313" key="3">
    <source>
        <dbReference type="EMBL" id="MCT2582834.1"/>
    </source>
</evidence>
<gene>
    <name evidence="3" type="ORF">JT362_06840</name>
</gene>